<sequence length="230" mass="25304">MGRYSIEDFIQSTEEKDLNQGIFELERDRLLEVNLEGIVWTKRGSMVAYTGDIVFTREGVFEHGIGTFVKKALTGEGVSLTKAEGKGKLYLADEGKKVSVLKLDNDSIFVNGNDLLAFETSLNWNIKMMKSVSGMMAGGLFNIKLEGTGMAAITTHQDPLTLQVSPGHPVFTDPNATVAWSGNLEPEIKTDISLKTLVGRSSGESFQMAFKGEGFVVVQPYEEVYFQTQT</sequence>
<dbReference type="InterPro" id="IPR002838">
    <property type="entry name" value="AIM24"/>
</dbReference>
<dbReference type="RefSeq" id="WP_048119206.1">
    <property type="nucleotide sequence ID" value="NZ_CP009520.1"/>
</dbReference>
<dbReference type="Gene3D" id="3.60.160.10">
    <property type="entry name" value="Mitochondrial biogenesis AIM24"/>
    <property type="match status" value="1"/>
</dbReference>
<gene>
    <name evidence="1" type="ORF">MSVAZ_1111</name>
</gene>
<dbReference type="AlphaFoldDB" id="A0A0E3Q485"/>
<dbReference type="Proteomes" id="UP000033096">
    <property type="component" value="Chromosome"/>
</dbReference>
<dbReference type="EMBL" id="CP009520">
    <property type="protein sequence ID" value="AKB43380.1"/>
    <property type="molecule type" value="Genomic_DNA"/>
</dbReference>
<evidence type="ECO:0000313" key="1">
    <source>
        <dbReference type="EMBL" id="AKB43380.1"/>
    </source>
</evidence>
<dbReference type="PANTHER" id="PTHR38074">
    <property type="entry name" value="ALTERED INHERITANCE OF MITOCHONDRIA PROTEIN 24, MITOCHONDRIAL"/>
    <property type="match status" value="1"/>
</dbReference>
<dbReference type="InterPro" id="IPR016031">
    <property type="entry name" value="Trp_RNA-bd_attenuator-like_dom"/>
</dbReference>
<protein>
    <submittedName>
        <fullName evidence="1">DUF124 domain-containing protein</fullName>
    </submittedName>
</protein>
<proteinExistence type="predicted"/>
<dbReference type="Pfam" id="PF01987">
    <property type="entry name" value="AIM24"/>
    <property type="match status" value="1"/>
</dbReference>
<organism evidence="1 2">
    <name type="scientific">Methanosarcina vacuolata Z-761</name>
    <dbReference type="NCBI Taxonomy" id="1434123"/>
    <lineage>
        <taxon>Archaea</taxon>
        <taxon>Methanobacteriati</taxon>
        <taxon>Methanobacteriota</taxon>
        <taxon>Stenosarchaea group</taxon>
        <taxon>Methanomicrobia</taxon>
        <taxon>Methanosarcinales</taxon>
        <taxon>Methanosarcinaceae</taxon>
        <taxon>Methanosarcina</taxon>
    </lineage>
</organism>
<dbReference type="HOGENOM" id="CLU_057502_0_0_2"/>
<name>A0A0E3Q485_9EURY</name>
<dbReference type="PANTHER" id="PTHR38074:SF1">
    <property type="entry name" value="ALTERED INHERITANCE OF MITOCHONDRIA PROTEIN 24, MITOCHONDRIAL"/>
    <property type="match status" value="1"/>
</dbReference>
<evidence type="ECO:0000313" key="2">
    <source>
        <dbReference type="Proteomes" id="UP000033096"/>
    </source>
</evidence>
<dbReference type="InterPro" id="IPR036983">
    <property type="entry name" value="AIM24_sf"/>
</dbReference>
<dbReference type="PATRIC" id="fig|1434123.4.peg.1299"/>
<dbReference type="SUPFAM" id="SSF51219">
    <property type="entry name" value="TRAP-like"/>
    <property type="match status" value="1"/>
</dbReference>
<accession>A0A0E3Q485</accession>
<keyword evidence="2" id="KW-1185">Reference proteome</keyword>
<dbReference type="KEGG" id="mvc:MSVAZ_1111"/>
<reference evidence="1 2" key="1">
    <citation type="submission" date="2014-07" db="EMBL/GenBank/DDBJ databases">
        <title>Methanogenic archaea and the global carbon cycle.</title>
        <authorList>
            <person name="Henriksen J.R."/>
            <person name="Luke J."/>
            <person name="Reinhart S."/>
            <person name="Benedict M.N."/>
            <person name="Youngblut N.D."/>
            <person name="Metcalf M.E."/>
            <person name="Whitaker R.J."/>
            <person name="Metcalf W.W."/>
        </authorList>
    </citation>
    <scope>NUCLEOTIDE SEQUENCE [LARGE SCALE GENOMIC DNA]</scope>
    <source>
        <strain evidence="1 2">Z-761</strain>
    </source>
</reference>
<dbReference type="GeneID" id="24809512"/>